<evidence type="ECO:0000313" key="3">
    <source>
        <dbReference type="Proteomes" id="UP000480266"/>
    </source>
</evidence>
<keyword evidence="1" id="KW-1133">Transmembrane helix</keyword>
<feature type="transmembrane region" description="Helical" evidence="1">
    <location>
        <begin position="14"/>
        <end position="34"/>
    </location>
</feature>
<reference evidence="2" key="1">
    <citation type="submission" date="2020-02" db="EMBL/GenBank/DDBJ databases">
        <title>Draft genome sequence of Candidatus Afipia apatlaquensis IBT-C3, a potential strain for decolorization of textile dyes.</title>
        <authorList>
            <person name="Sanchez-Reyes A."/>
            <person name="Breton-Deval L."/>
            <person name="Mangelson H."/>
            <person name="Sanchez-Flores A."/>
        </authorList>
    </citation>
    <scope>NUCLEOTIDE SEQUENCE [LARGE SCALE GENOMIC DNA]</scope>
    <source>
        <strain evidence="2">IBT-C3</strain>
    </source>
</reference>
<evidence type="ECO:0008006" key="4">
    <source>
        <dbReference type="Google" id="ProtNLM"/>
    </source>
</evidence>
<name>A0A7C9RCP5_9BRAD</name>
<evidence type="ECO:0000313" key="2">
    <source>
        <dbReference type="EMBL" id="NGX93898.1"/>
    </source>
</evidence>
<evidence type="ECO:0000256" key="1">
    <source>
        <dbReference type="SAM" id="Phobius"/>
    </source>
</evidence>
<organism evidence="2 3">
    <name type="scientific">Candidatus Afipia apatlaquensis</name>
    <dbReference type="NCBI Taxonomy" id="2712852"/>
    <lineage>
        <taxon>Bacteria</taxon>
        <taxon>Pseudomonadati</taxon>
        <taxon>Pseudomonadota</taxon>
        <taxon>Alphaproteobacteria</taxon>
        <taxon>Hyphomicrobiales</taxon>
        <taxon>Nitrobacteraceae</taxon>
        <taxon>Afipia</taxon>
    </lineage>
</organism>
<feature type="transmembrane region" description="Helical" evidence="1">
    <location>
        <begin position="89"/>
        <end position="111"/>
    </location>
</feature>
<proteinExistence type="predicted"/>
<keyword evidence="3" id="KW-1185">Reference proteome</keyword>
<dbReference type="EMBL" id="JAAMRR010000061">
    <property type="protein sequence ID" value="NGX93898.1"/>
    <property type="molecule type" value="Genomic_DNA"/>
</dbReference>
<accession>A0A7C9RCP5</accession>
<dbReference type="Proteomes" id="UP000480266">
    <property type="component" value="Unassembled WGS sequence"/>
</dbReference>
<sequence>MSERASCATASDAIDRLVVAGFLFGGLLFSGFLFSGKARSVGHPGIFGSFFIGGGTRPFLCLCKRRSLGLLRFGQFGFLRLLRELSRDALLLGLAGKFCGLVLFGFLRAFYR</sequence>
<gene>
    <name evidence="2" type="ORF">G4V63_01180</name>
</gene>
<dbReference type="AlphaFoldDB" id="A0A7C9RCP5"/>
<protein>
    <recommendedName>
        <fullName evidence="4">Transmembrane protein</fullName>
    </recommendedName>
</protein>
<keyword evidence="1" id="KW-0812">Transmembrane</keyword>
<feature type="non-terminal residue" evidence="2">
    <location>
        <position position="112"/>
    </location>
</feature>
<comment type="caution">
    <text evidence="2">The sequence shown here is derived from an EMBL/GenBank/DDBJ whole genome shotgun (WGS) entry which is preliminary data.</text>
</comment>
<keyword evidence="1" id="KW-0472">Membrane</keyword>